<evidence type="ECO:0000313" key="3">
    <source>
        <dbReference type="Proteomes" id="UP000276133"/>
    </source>
</evidence>
<name>A0A3M7QFC3_BRAPC</name>
<organism evidence="2 3">
    <name type="scientific">Brachionus plicatilis</name>
    <name type="common">Marine rotifer</name>
    <name type="synonym">Brachionus muelleri</name>
    <dbReference type="NCBI Taxonomy" id="10195"/>
    <lineage>
        <taxon>Eukaryota</taxon>
        <taxon>Metazoa</taxon>
        <taxon>Spiralia</taxon>
        <taxon>Gnathifera</taxon>
        <taxon>Rotifera</taxon>
        <taxon>Eurotatoria</taxon>
        <taxon>Monogononta</taxon>
        <taxon>Pseudotrocha</taxon>
        <taxon>Ploima</taxon>
        <taxon>Brachionidae</taxon>
        <taxon>Brachionus</taxon>
    </lineage>
</organism>
<gene>
    <name evidence="2" type="ORF">BpHYR1_023008</name>
</gene>
<protein>
    <submittedName>
        <fullName evidence="2">Uncharacterized protein</fullName>
    </submittedName>
</protein>
<proteinExistence type="predicted"/>
<evidence type="ECO:0000256" key="1">
    <source>
        <dbReference type="SAM" id="SignalP"/>
    </source>
</evidence>
<keyword evidence="1" id="KW-0732">Signal</keyword>
<evidence type="ECO:0000313" key="2">
    <source>
        <dbReference type="EMBL" id="RNA09741.1"/>
    </source>
</evidence>
<feature type="signal peptide" evidence="1">
    <location>
        <begin position="1"/>
        <end position="21"/>
    </location>
</feature>
<dbReference type="EMBL" id="REGN01006373">
    <property type="protein sequence ID" value="RNA09741.1"/>
    <property type="molecule type" value="Genomic_DNA"/>
</dbReference>
<feature type="chain" id="PRO_5018318622" evidence="1">
    <location>
        <begin position="22"/>
        <end position="81"/>
    </location>
</feature>
<accession>A0A3M7QFC3</accession>
<sequence length="81" mass="9438">MKLILLILASVMLQYYTLINSNLNSLSCPFLKFTELSGLVGCEPEWKKFCRFCRLSILMKKNISFDTLLISAIIQRQNKKY</sequence>
<comment type="caution">
    <text evidence="2">The sequence shown here is derived from an EMBL/GenBank/DDBJ whole genome shotgun (WGS) entry which is preliminary data.</text>
</comment>
<keyword evidence="3" id="KW-1185">Reference proteome</keyword>
<reference evidence="2 3" key="1">
    <citation type="journal article" date="2018" name="Sci. Rep.">
        <title>Genomic signatures of local adaptation to the degree of environmental predictability in rotifers.</title>
        <authorList>
            <person name="Franch-Gras L."/>
            <person name="Hahn C."/>
            <person name="Garcia-Roger E.M."/>
            <person name="Carmona M.J."/>
            <person name="Serra M."/>
            <person name="Gomez A."/>
        </authorList>
    </citation>
    <scope>NUCLEOTIDE SEQUENCE [LARGE SCALE GENOMIC DNA]</scope>
    <source>
        <strain evidence="2">HYR1</strain>
    </source>
</reference>
<dbReference type="AlphaFoldDB" id="A0A3M7QFC3"/>
<dbReference type="Proteomes" id="UP000276133">
    <property type="component" value="Unassembled WGS sequence"/>
</dbReference>